<feature type="region of interest" description="Disordered" evidence="8">
    <location>
        <begin position="584"/>
        <end position="604"/>
    </location>
</feature>
<dbReference type="Pfam" id="PF00005">
    <property type="entry name" value="ABC_tran"/>
    <property type="match status" value="1"/>
</dbReference>
<evidence type="ECO:0000259" key="10">
    <source>
        <dbReference type="PROSITE" id="PS50893"/>
    </source>
</evidence>
<dbReference type="CDD" id="cd18582">
    <property type="entry name" value="ABC_6TM_ATM1_ABCB7"/>
    <property type="match status" value="1"/>
</dbReference>
<keyword evidence="3 9" id="KW-0812">Transmembrane</keyword>
<dbReference type="InterPro" id="IPR036640">
    <property type="entry name" value="ABC1_TM_sf"/>
</dbReference>
<evidence type="ECO:0000256" key="2">
    <source>
        <dbReference type="ARBA" id="ARBA00022448"/>
    </source>
</evidence>
<dbReference type="InterPro" id="IPR039421">
    <property type="entry name" value="Type_1_exporter"/>
</dbReference>
<evidence type="ECO:0000256" key="6">
    <source>
        <dbReference type="ARBA" id="ARBA00022989"/>
    </source>
</evidence>
<gene>
    <name evidence="12" type="ORF">ACFOGJ_09225</name>
</gene>
<keyword evidence="6 9" id="KW-1133">Transmembrane helix</keyword>
<dbReference type="InterPro" id="IPR027417">
    <property type="entry name" value="P-loop_NTPase"/>
</dbReference>
<dbReference type="SUPFAM" id="SSF52540">
    <property type="entry name" value="P-loop containing nucleoside triphosphate hydrolases"/>
    <property type="match status" value="1"/>
</dbReference>
<comment type="caution">
    <text evidence="12">The sequence shown here is derived from an EMBL/GenBank/DDBJ whole genome shotgun (WGS) entry which is preliminary data.</text>
</comment>
<keyword evidence="5 12" id="KW-0067">ATP-binding</keyword>
<dbReference type="CDD" id="cd03253">
    <property type="entry name" value="ABCC_ATM1_transporter"/>
    <property type="match status" value="1"/>
</dbReference>
<feature type="domain" description="ABC transmembrane type-1" evidence="11">
    <location>
        <begin position="21"/>
        <end position="313"/>
    </location>
</feature>
<dbReference type="PANTHER" id="PTHR24221:SF402">
    <property type="entry name" value="IRON-SULFUR CLUSTERS TRANSPORTER ABCB7, MITOCHONDRIAL"/>
    <property type="match status" value="1"/>
</dbReference>
<dbReference type="Gene3D" id="1.20.1560.10">
    <property type="entry name" value="ABC transporter type 1, transmembrane domain"/>
    <property type="match status" value="1"/>
</dbReference>
<dbReference type="InterPro" id="IPR017871">
    <property type="entry name" value="ABC_transporter-like_CS"/>
</dbReference>
<name>A0ABV7KYD0_9PROT</name>
<evidence type="ECO:0000256" key="1">
    <source>
        <dbReference type="ARBA" id="ARBA00004651"/>
    </source>
</evidence>
<evidence type="ECO:0000256" key="5">
    <source>
        <dbReference type="ARBA" id="ARBA00022840"/>
    </source>
</evidence>
<feature type="transmembrane region" description="Helical" evidence="9">
    <location>
        <begin position="251"/>
        <end position="275"/>
    </location>
</feature>
<dbReference type="PROSITE" id="PS00211">
    <property type="entry name" value="ABC_TRANSPORTER_1"/>
    <property type="match status" value="1"/>
</dbReference>
<dbReference type="EMBL" id="JBHRTR010000023">
    <property type="protein sequence ID" value="MFC3227410.1"/>
    <property type="molecule type" value="Genomic_DNA"/>
</dbReference>
<evidence type="ECO:0000259" key="11">
    <source>
        <dbReference type="PROSITE" id="PS50929"/>
    </source>
</evidence>
<accession>A0ABV7KYD0</accession>
<dbReference type="SMART" id="SM00382">
    <property type="entry name" value="AAA"/>
    <property type="match status" value="1"/>
</dbReference>
<evidence type="ECO:0000256" key="7">
    <source>
        <dbReference type="ARBA" id="ARBA00023136"/>
    </source>
</evidence>
<feature type="transmembrane region" description="Helical" evidence="9">
    <location>
        <begin position="139"/>
        <end position="162"/>
    </location>
</feature>
<dbReference type="PROSITE" id="PS50893">
    <property type="entry name" value="ABC_TRANSPORTER_2"/>
    <property type="match status" value="1"/>
</dbReference>
<feature type="transmembrane region" description="Helical" evidence="9">
    <location>
        <begin position="20"/>
        <end position="42"/>
    </location>
</feature>
<dbReference type="Pfam" id="PF00664">
    <property type="entry name" value="ABC_membrane"/>
    <property type="match status" value="1"/>
</dbReference>
<sequence>MGRLGHYLWPAGRPDLKRRVVVAVVSLAAAKLATVIMPIFYGRAVDALSPGSLSADGDAAKAVALPLGVILAYALARFGMQGFAQLRDFVFARVAQSAVRQSAVDAFRHLHALSLRFHLERRTGGLSRVIERGTKGMEFVLTFMLFNIVPTLLEIALVVVILAEMFDIWFAVITLASVLGFVGFTLTATEWRLKFRRSMNERDTEANTRAVDSLLNYETVKYFANEKLEIDRYEGAMRAYSRAAVASRGSLAALNAGQAAIIAAGLGGVMLLAALGVMRGNLTIGEFVAANTYLMQLFMPLNFLGFAYREIKQGLVDMERMFDLIDTPPEVRDAAQAVPLQVTDGAVAFRDVDFAYDPRRPVLCGVSFEVPAGRKMAIVGPSGAGKSTITRLLYRFYDIGSGRVEIDGQDIATVTQDSLRRAIGIVPQDTVLFNDSIGYNIRYGRPEASDAEVEAAARAAQIHDFVAGLPDGYDTLVGERGLKLSGGEKQRVAIARALLKDPPVMVFDEATSALDSETEKQIQSSLDRVAARRTTLVIAHRLSTVVDADEILVLIDGRIAERGRHADLLSQGGAYAALWARQQRDPAAEETAAPGQEASAAASS</sequence>
<keyword evidence="2" id="KW-0813">Transport</keyword>
<dbReference type="SUPFAM" id="SSF90123">
    <property type="entry name" value="ABC transporter transmembrane region"/>
    <property type="match status" value="1"/>
</dbReference>
<proteinExistence type="predicted"/>
<keyword evidence="7 9" id="KW-0472">Membrane</keyword>
<organism evidence="12 13">
    <name type="scientific">Marinibaculum pumilum</name>
    <dbReference type="NCBI Taxonomy" id="1766165"/>
    <lineage>
        <taxon>Bacteria</taxon>
        <taxon>Pseudomonadati</taxon>
        <taxon>Pseudomonadota</taxon>
        <taxon>Alphaproteobacteria</taxon>
        <taxon>Rhodospirillales</taxon>
        <taxon>Rhodospirillaceae</taxon>
        <taxon>Marinibaculum</taxon>
    </lineage>
</organism>
<evidence type="ECO:0000256" key="9">
    <source>
        <dbReference type="SAM" id="Phobius"/>
    </source>
</evidence>
<evidence type="ECO:0000256" key="4">
    <source>
        <dbReference type="ARBA" id="ARBA00022741"/>
    </source>
</evidence>
<feature type="domain" description="ABC transporter" evidence="10">
    <location>
        <begin position="347"/>
        <end position="581"/>
    </location>
</feature>
<evidence type="ECO:0000313" key="12">
    <source>
        <dbReference type="EMBL" id="MFC3227410.1"/>
    </source>
</evidence>
<comment type="subcellular location">
    <subcellularLocation>
        <location evidence="1">Cell membrane</location>
        <topology evidence="1">Multi-pass membrane protein</topology>
    </subcellularLocation>
</comment>
<dbReference type="InterPro" id="IPR011527">
    <property type="entry name" value="ABC1_TM_dom"/>
</dbReference>
<dbReference type="RefSeq" id="WP_379899578.1">
    <property type="nucleotide sequence ID" value="NZ_JBHRTR010000023.1"/>
</dbReference>
<keyword evidence="4" id="KW-0547">Nucleotide-binding</keyword>
<dbReference type="GO" id="GO:0005524">
    <property type="term" value="F:ATP binding"/>
    <property type="evidence" value="ECO:0007669"/>
    <property type="project" value="UniProtKB-KW"/>
</dbReference>
<evidence type="ECO:0000313" key="13">
    <source>
        <dbReference type="Proteomes" id="UP001595528"/>
    </source>
</evidence>
<evidence type="ECO:0000256" key="3">
    <source>
        <dbReference type="ARBA" id="ARBA00022692"/>
    </source>
</evidence>
<evidence type="ECO:0000256" key="8">
    <source>
        <dbReference type="SAM" id="MobiDB-lite"/>
    </source>
</evidence>
<dbReference type="Gene3D" id="3.40.50.300">
    <property type="entry name" value="P-loop containing nucleotide triphosphate hydrolases"/>
    <property type="match status" value="1"/>
</dbReference>
<feature type="transmembrane region" description="Helical" evidence="9">
    <location>
        <begin position="168"/>
        <end position="189"/>
    </location>
</feature>
<reference evidence="13" key="1">
    <citation type="journal article" date="2019" name="Int. J. Syst. Evol. Microbiol.">
        <title>The Global Catalogue of Microorganisms (GCM) 10K type strain sequencing project: providing services to taxonomists for standard genome sequencing and annotation.</title>
        <authorList>
            <consortium name="The Broad Institute Genomics Platform"/>
            <consortium name="The Broad Institute Genome Sequencing Center for Infectious Disease"/>
            <person name="Wu L."/>
            <person name="Ma J."/>
        </authorList>
    </citation>
    <scope>NUCLEOTIDE SEQUENCE [LARGE SCALE GENOMIC DNA]</scope>
    <source>
        <strain evidence="13">KCTC 42964</strain>
    </source>
</reference>
<dbReference type="Proteomes" id="UP001595528">
    <property type="component" value="Unassembled WGS sequence"/>
</dbReference>
<feature type="transmembrane region" description="Helical" evidence="9">
    <location>
        <begin position="62"/>
        <end position="80"/>
    </location>
</feature>
<protein>
    <submittedName>
        <fullName evidence="12">ABCB family ABC transporter ATP-binding protein/permease</fullName>
    </submittedName>
</protein>
<dbReference type="PANTHER" id="PTHR24221">
    <property type="entry name" value="ATP-BINDING CASSETTE SUB-FAMILY B"/>
    <property type="match status" value="1"/>
</dbReference>
<dbReference type="InterPro" id="IPR003593">
    <property type="entry name" value="AAA+_ATPase"/>
</dbReference>
<dbReference type="InterPro" id="IPR003439">
    <property type="entry name" value="ABC_transporter-like_ATP-bd"/>
</dbReference>
<keyword evidence="13" id="KW-1185">Reference proteome</keyword>
<dbReference type="PROSITE" id="PS50929">
    <property type="entry name" value="ABC_TM1F"/>
    <property type="match status" value="1"/>
</dbReference>